<feature type="domain" description="Tyr recombinase" evidence="6">
    <location>
        <begin position="99"/>
        <end position="289"/>
    </location>
</feature>
<comment type="similarity">
    <text evidence="1">Belongs to the 'phage' integrase family.</text>
</comment>
<dbReference type="InterPro" id="IPR013762">
    <property type="entry name" value="Integrase-like_cat_sf"/>
</dbReference>
<keyword evidence="3 5" id="KW-0238">DNA-binding</keyword>
<reference evidence="8" key="1">
    <citation type="submission" date="2021-08" db="EMBL/GenBank/DDBJ databases">
        <authorList>
            <person name="Stevens D.C."/>
        </authorList>
    </citation>
    <scope>NUCLEOTIDE SEQUENCE</scope>
    <source>
        <strain evidence="8">DSM 53165</strain>
    </source>
</reference>
<evidence type="ECO:0000259" key="6">
    <source>
        <dbReference type="PROSITE" id="PS51898"/>
    </source>
</evidence>
<sequence>MKGFWTRFEAEYLSQQKPATRKNYSTAWRRYIRPVLGDLPLDAIDREAIGKLRAKLGKMKPQSRNELLGKLRAALRQAEDWALLEDAPKIKMEKAPKRAEPVVYTEEEAERLIDAAKREGGDAPVLVLLLLHGGLRSSEARALRWGDIDLRKGIMKIQHNYSDGEDATPKGGVAAPVGMSPELSAALRALPRGHKDDHVLNRVVREGPLKGQVSYHTPNTITYKLNKLQEAAGLEKSGPHRLRHACLTLLAGRGTDPYRLQAHARHSRLSTTQKYIHLAREQAALEAAAMWGDPVPQNCPKKLQMAENAATLAN</sequence>
<gene>
    <name evidence="8" type="ORF">K7C98_08650</name>
</gene>
<dbReference type="Gene3D" id="1.10.150.130">
    <property type="match status" value="1"/>
</dbReference>
<dbReference type="CDD" id="cd00397">
    <property type="entry name" value="DNA_BRE_C"/>
    <property type="match status" value="1"/>
</dbReference>
<dbReference type="InterPro" id="IPR010998">
    <property type="entry name" value="Integrase_recombinase_N"/>
</dbReference>
<dbReference type="SUPFAM" id="SSF56349">
    <property type="entry name" value="DNA breaking-rejoining enzymes"/>
    <property type="match status" value="1"/>
</dbReference>
<accession>A0ABS7TM80</accession>
<dbReference type="PROSITE" id="PS51898">
    <property type="entry name" value="TYR_RECOMBINASE"/>
    <property type="match status" value="1"/>
</dbReference>
<evidence type="ECO:0000256" key="1">
    <source>
        <dbReference type="ARBA" id="ARBA00008857"/>
    </source>
</evidence>
<dbReference type="Proteomes" id="UP001139031">
    <property type="component" value="Unassembled WGS sequence"/>
</dbReference>
<dbReference type="PROSITE" id="PS51900">
    <property type="entry name" value="CB"/>
    <property type="match status" value="1"/>
</dbReference>
<name>A0ABS7TM80_9BACT</name>
<dbReference type="EMBL" id="JAIRAU010000005">
    <property type="protein sequence ID" value="MBZ5709328.1"/>
    <property type="molecule type" value="Genomic_DNA"/>
</dbReference>
<evidence type="ECO:0000256" key="4">
    <source>
        <dbReference type="ARBA" id="ARBA00023172"/>
    </source>
</evidence>
<dbReference type="Gene3D" id="1.10.443.10">
    <property type="entry name" value="Intergrase catalytic core"/>
    <property type="match status" value="1"/>
</dbReference>
<dbReference type="InterPro" id="IPR044068">
    <property type="entry name" value="CB"/>
</dbReference>
<keyword evidence="9" id="KW-1185">Reference proteome</keyword>
<dbReference type="Pfam" id="PF00589">
    <property type="entry name" value="Phage_integrase"/>
    <property type="match status" value="1"/>
</dbReference>
<protein>
    <submittedName>
        <fullName evidence="8">Tyrosine-type recombinase/integrase</fullName>
    </submittedName>
</protein>
<dbReference type="InterPro" id="IPR002104">
    <property type="entry name" value="Integrase_catalytic"/>
</dbReference>
<evidence type="ECO:0000256" key="2">
    <source>
        <dbReference type="ARBA" id="ARBA00022908"/>
    </source>
</evidence>
<evidence type="ECO:0000259" key="7">
    <source>
        <dbReference type="PROSITE" id="PS51900"/>
    </source>
</evidence>
<proteinExistence type="inferred from homology"/>
<dbReference type="PANTHER" id="PTHR30349:SF41">
    <property type="entry name" value="INTEGRASE_RECOMBINASE PROTEIN MJ0367-RELATED"/>
    <property type="match status" value="1"/>
</dbReference>
<feature type="domain" description="Core-binding (CB)" evidence="7">
    <location>
        <begin position="3"/>
        <end position="79"/>
    </location>
</feature>
<evidence type="ECO:0000313" key="9">
    <source>
        <dbReference type="Proteomes" id="UP001139031"/>
    </source>
</evidence>
<comment type="caution">
    <text evidence="8">The sequence shown here is derived from an EMBL/GenBank/DDBJ whole genome shotgun (WGS) entry which is preliminary data.</text>
</comment>
<dbReference type="RefSeq" id="WP_224191105.1">
    <property type="nucleotide sequence ID" value="NZ_JAIRAU010000005.1"/>
</dbReference>
<dbReference type="InterPro" id="IPR011010">
    <property type="entry name" value="DNA_brk_join_enz"/>
</dbReference>
<evidence type="ECO:0000313" key="8">
    <source>
        <dbReference type="EMBL" id="MBZ5709328.1"/>
    </source>
</evidence>
<dbReference type="PANTHER" id="PTHR30349">
    <property type="entry name" value="PHAGE INTEGRASE-RELATED"/>
    <property type="match status" value="1"/>
</dbReference>
<evidence type="ECO:0000256" key="5">
    <source>
        <dbReference type="PROSITE-ProRule" id="PRU01248"/>
    </source>
</evidence>
<evidence type="ECO:0000256" key="3">
    <source>
        <dbReference type="ARBA" id="ARBA00023125"/>
    </source>
</evidence>
<dbReference type="InterPro" id="IPR050090">
    <property type="entry name" value="Tyrosine_recombinase_XerCD"/>
</dbReference>
<keyword evidence="2" id="KW-0229">DNA integration</keyword>
<organism evidence="8 9">
    <name type="scientific">Nannocystis pusilla</name>
    <dbReference type="NCBI Taxonomy" id="889268"/>
    <lineage>
        <taxon>Bacteria</taxon>
        <taxon>Pseudomonadati</taxon>
        <taxon>Myxococcota</taxon>
        <taxon>Polyangia</taxon>
        <taxon>Nannocystales</taxon>
        <taxon>Nannocystaceae</taxon>
        <taxon>Nannocystis</taxon>
    </lineage>
</organism>
<keyword evidence="4" id="KW-0233">DNA recombination</keyword>